<evidence type="ECO:0000313" key="1">
    <source>
        <dbReference type="EMBL" id="MFH6602687.1"/>
    </source>
</evidence>
<gene>
    <name evidence="1" type="ORF">ACEZ3G_04305</name>
</gene>
<comment type="caution">
    <text evidence="1">The sequence shown here is derived from an EMBL/GenBank/DDBJ whole genome shotgun (WGS) entry which is preliminary data.</text>
</comment>
<organism evidence="1 2">
    <name type="scientific">Meishania litoralis</name>
    <dbReference type="NCBI Taxonomy" id="3434685"/>
    <lineage>
        <taxon>Bacteria</taxon>
        <taxon>Pseudomonadati</taxon>
        <taxon>Bacteroidota</taxon>
        <taxon>Flavobacteriia</taxon>
        <taxon>Flavobacteriales</taxon>
        <taxon>Flavobacteriaceae</taxon>
        <taxon>Meishania</taxon>
    </lineage>
</organism>
<dbReference type="EMBL" id="JBHFPV010000001">
    <property type="protein sequence ID" value="MFH6602687.1"/>
    <property type="molecule type" value="Genomic_DNA"/>
</dbReference>
<reference evidence="1" key="1">
    <citation type="submission" date="2024-09" db="EMBL/GenBank/DDBJ databases">
        <authorList>
            <person name="Liu J."/>
        </authorList>
    </citation>
    <scope>NUCLEOTIDE SEQUENCE</scope>
    <source>
        <strain evidence="1">NBU2967</strain>
    </source>
</reference>
<sequence>MSIKDLYDSNSSNNNLAHFGSLASLAAVDGEIGDEEMAVLKQFAHKLQITDAEFKEVMKQENKYPINHQVSYEKRLERFYDLMKIIIADHEVSDNETVLLKRYAIGLGFPNDKADKLIEKSVAIFTGKIAFEDFMYLVK</sequence>
<keyword evidence="2" id="KW-1185">Reference proteome</keyword>
<protein>
    <submittedName>
        <fullName evidence="1">TerB family tellurite resistance protein</fullName>
    </submittedName>
</protein>
<name>A0ACC7LL51_9FLAO</name>
<accession>A0ACC7LL51</accession>
<evidence type="ECO:0000313" key="2">
    <source>
        <dbReference type="Proteomes" id="UP001595191"/>
    </source>
</evidence>
<proteinExistence type="predicted"/>
<dbReference type="Proteomes" id="UP001595191">
    <property type="component" value="Unassembled WGS sequence"/>
</dbReference>